<keyword evidence="3" id="KW-1185">Reference proteome</keyword>
<proteinExistence type="predicted"/>
<accession>A0A8J2WLU4</accession>
<protein>
    <recommendedName>
        <fullName evidence="1">DUF1995 domain-containing protein</fullName>
    </recommendedName>
</protein>
<dbReference type="OrthoDB" id="8026949at2759"/>
<sequence length="388" mass="41907">SCVFVACVCPENGVLRALGLASSESLDALVDCKFAWSRIAAPRTLQSSVHISHSSFFQRTTVQLASATVSMHMYAAALLASAAALAPSTRLTPTRRSRIYTAVAEPETTEKAVEPPKCPLNAEAQLLAARDAVLRASKDGVTRQQLRTLLRRDGELVPPDETWTGGIMQLYGACRPLARDLLRKIGEARDDKPSLREQRLDVSGVDGESLLVAEGESARNDASLFIQPSSEVQKTIENVCAAAGPRLVLTLNPQFRDVDDTLDFLAKKTGLLGSIGGFLGGKAAFTNSMDSLGFEETFSLQEFVVTGTQVRIFKAYPFGWRIFALSDRDDEPAISLGSSGADRPDYNVIAEVLEANKISPKIFRDVGRGKALVQGVIDVTYEDIVAGR</sequence>
<dbReference type="Pfam" id="PF09353">
    <property type="entry name" value="DUF1995"/>
    <property type="match status" value="1"/>
</dbReference>
<comment type="caution">
    <text evidence="2">The sequence shown here is derived from an EMBL/GenBank/DDBJ whole genome shotgun (WGS) entry which is preliminary data.</text>
</comment>
<evidence type="ECO:0000259" key="1">
    <source>
        <dbReference type="Pfam" id="PF09353"/>
    </source>
</evidence>
<evidence type="ECO:0000313" key="3">
    <source>
        <dbReference type="Proteomes" id="UP000789595"/>
    </source>
</evidence>
<gene>
    <name evidence="2" type="ORF">PECAL_4P02520</name>
</gene>
<dbReference type="InterPro" id="IPR018962">
    <property type="entry name" value="DUF1995"/>
</dbReference>
<dbReference type="PANTHER" id="PTHR35509:SF4">
    <property type="entry name" value="DUF1995 DOMAIN-CONTAINING PROTEIN"/>
    <property type="match status" value="1"/>
</dbReference>
<reference evidence="2" key="1">
    <citation type="submission" date="2021-11" db="EMBL/GenBank/DDBJ databases">
        <authorList>
            <consortium name="Genoscope - CEA"/>
            <person name="William W."/>
        </authorList>
    </citation>
    <scope>NUCLEOTIDE SEQUENCE</scope>
</reference>
<evidence type="ECO:0000313" key="2">
    <source>
        <dbReference type="EMBL" id="CAH0373080.1"/>
    </source>
</evidence>
<organism evidence="2 3">
    <name type="scientific">Pelagomonas calceolata</name>
    <dbReference type="NCBI Taxonomy" id="35677"/>
    <lineage>
        <taxon>Eukaryota</taxon>
        <taxon>Sar</taxon>
        <taxon>Stramenopiles</taxon>
        <taxon>Ochrophyta</taxon>
        <taxon>Pelagophyceae</taxon>
        <taxon>Pelagomonadales</taxon>
        <taxon>Pelagomonadaceae</taxon>
        <taxon>Pelagomonas</taxon>
    </lineage>
</organism>
<feature type="non-terminal residue" evidence="2">
    <location>
        <position position="1"/>
    </location>
</feature>
<dbReference type="Proteomes" id="UP000789595">
    <property type="component" value="Unassembled WGS sequence"/>
</dbReference>
<dbReference type="EMBL" id="CAKKNE010000004">
    <property type="protein sequence ID" value="CAH0373080.1"/>
    <property type="molecule type" value="Genomic_DNA"/>
</dbReference>
<dbReference type="PANTHER" id="PTHR35509">
    <property type="entry name" value="DOMAIN PROTEIN, PUTATIVE (DUF1995)-RELATED"/>
    <property type="match status" value="1"/>
</dbReference>
<dbReference type="AlphaFoldDB" id="A0A8J2WLU4"/>
<feature type="domain" description="DUF1995" evidence="1">
    <location>
        <begin position="119"/>
        <end position="350"/>
    </location>
</feature>
<dbReference type="InterPro" id="IPR053021">
    <property type="entry name" value="Chloroplast_ADK"/>
</dbReference>
<name>A0A8J2WLU4_9STRA</name>